<accession>A0A0F9RXS5</accession>
<organism evidence="1">
    <name type="scientific">marine sediment metagenome</name>
    <dbReference type="NCBI Taxonomy" id="412755"/>
    <lineage>
        <taxon>unclassified sequences</taxon>
        <taxon>metagenomes</taxon>
        <taxon>ecological metagenomes</taxon>
    </lineage>
</organism>
<dbReference type="AlphaFoldDB" id="A0A0F9RXS5"/>
<reference evidence="1" key="1">
    <citation type="journal article" date="2015" name="Nature">
        <title>Complex archaea that bridge the gap between prokaryotes and eukaryotes.</title>
        <authorList>
            <person name="Spang A."/>
            <person name="Saw J.H."/>
            <person name="Jorgensen S.L."/>
            <person name="Zaremba-Niedzwiedzka K."/>
            <person name="Martijn J."/>
            <person name="Lind A.E."/>
            <person name="van Eijk R."/>
            <person name="Schleper C."/>
            <person name="Guy L."/>
            <person name="Ettema T.J."/>
        </authorList>
    </citation>
    <scope>NUCLEOTIDE SEQUENCE</scope>
</reference>
<sequence>PGAEARSSLPGDCQNVSAVRYLSTVVCEEIAMSYYILYPKNRANKVKVITHKPARPWKAYGFAEGPLRTIKDVAHRLNAMGIVGSRRPRKFRD</sequence>
<gene>
    <name evidence="1" type="ORF">LCGC14_0539710</name>
</gene>
<proteinExistence type="predicted"/>
<feature type="non-terminal residue" evidence="1">
    <location>
        <position position="1"/>
    </location>
</feature>
<protein>
    <submittedName>
        <fullName evidence="1">Uncharacterized protein</fullName>
    </submittedName>
</protein>
<evidence type="ECO:0000313" key="1">
    <source>
        <dbReference type="EMBL" id="KKN59644.1"/>
    </source>
</evidence>
<name>A0A0F9RXS5_9ZZZZ</name>
<dbReference type="EMBL" id="LAZR01000719">
    <property type="protein sequence ID" value="KKN59644.1"/>
    <property type="molecule type" value="Genomic_DNA"/>
</dbReference>
<comment type="caution">
    <text evidence="1">The sequence shown here is derived from an EMBL/GenBank/DDBJ whole genome shotgun (WGS) entry which is preliminary data.</text>
</comment>